<evidence type="ECO:0000313" key="1">
    <source>
        <dbReference type="EMBL" id="BDY33345.1"/>
    </source>
</evidence>
<dbReference type="Proteomes" id="UP001241092">
    <property type="component" value="Chromosome"/>
</dbReference>
<dbReference type="InterPro" id="IPR045592">
    <property type="entry name" value="DUF6461"/>
</dbReference>
<organism evidence="1 2">
    <name type="scientific">Mycolicibacterium mageritense</name>
    <name type="common">Mycobacterium mageritense</name>
    <dbReference type="NCBI Taxonomy" id="53462"/>
    <lineage>
        <taxon>Bacteria</taxon>
        <taxon>Bacillati</taxon>
        <taxon>Actinomycetota</taxon>
        <taxon>Actinomycetes</taxon>
        <taxon>Mycobacteriales</taxon>
        <taxon>Mycobacteriaceae</taxon>
        <taxon>Mycolicibacterium</taxon>
    </lineage>
</organism>
<reference evidence="1" key="1">
    <citation type="submission" date="2023-03" db="EMBL/GenBank/DDBJ databases">
        <title>Draft genome sequence of a Mycolicibacterium mageritense strain H4_3_1 isolated from a hybrid biological-inorganic system reactor.</title>
        <authorList>
            <person name="Feng X."/>
            <person name="Kazama D."/>
            <person name="Sato K."/>
            <person name="Kobayashi H."/>
        </authorList>
    </citation>
    <scope>NUCLEOTIDE SEQUENCE</scope>
    <source>
        <strain evidence="1">H4_3_1</strain>
    </source>
</reference>
<accession>A0AAI8U2G3</accession>
<name>A0AAI8U2G3_MYCME</name>
<evidence type="ECO:0000313" key="2">
    <source>
        <dbReference type="Proteomes" id="UP001241092"/>
    </source>
</evidence>
<dbReference type="RefSeq" id="WP_276821778.1">
    <property type="nucleotide sequence ID" value="NZ_AP027452.1"/>
</dbReference>
<proteinExistence type="predicted"/>
<gene>
    <name evidence="1" type="ORF">hbim_07322</name>
</gene>
<protein>
    <submittedName>
        <fullName evidence="1">Uncharacterized protein</fullName>
    </submittedName>
</protein>
<dbReference type="Pfam" id="PF20062">
    <property type="entry name" value="DUF6461"/>
    <property type="match status" value="1"/>
</dbReference>
<sequence length="227" mass="24940">MTATADDYAWWSSWRPEWADSYCITVLSDAEPHQVAHSLETGPPVLLQGIDALLDRTVEHWGAGYDPDQAMLGVAGIDGGWSLIAESNGYVGVTERLIGPLSIDRTVVSHFRNINAVHRFQWWHDGRLLVDFDLLFPTERFGADPDVVLDDLRAIGIPLDAGPEDVAAIDLSAAGFALAERITGVACTPELFETSRYLAATVAMPGHEEQARYGEALRATWHVPTTW</sequence>
<dbReference type="AlphaFoldDB" id="A0AAI8U2G3"/>
<dbReference type="EMBL" id="AP027452">
    <property type="protein sequence ID" value="BDY33345.1"/>
    <property type="molecule type" value="Genomic_DNA"/>
</dbReference>